<evidence type="ECO:0000313" key="4">
    <source>
        <dbReference type="Proteomes" id="UP000252706"/>
    </source>
</evidence>
<protein>
    <submittedName>
        <fullName evidence="3">LytTR family transcriptional regulator</fullName>
    </submittedName>
</protein>
<dbReference type="AlphaFoldDB" id="A0A366WR85"/>
<gene>
    <name evidence="3" type="ORF">DS909_17155</name>
</gene>
<keyword evidence="1" id="KW-1133">Transmembrane helix</keyword>
<dbReference type="Pfam" id="PF04397">
    <property type="entry name" value="LytTR"/>
    <property type="match status" value="1"/>
</dbReference>
<evidence type="ECO:0000259" key="2">
    <source>
        <dbReference type="PROSITE" id="PS50930"/>
    </source>
</evidence>
<name>A0A366WR85_9RHOB</name>
<dbReference type="RefSeq" id="WP_113824704.1">
    <property type="nucleotide sequence ID" value="NZ_QOCE01000040.1"/>
</dbReference>
<accession>A0A366WR85</accession>
<keyword evidence="1" id="KW-0472">Membrane</keyword>
<proteinExistence type="predicted"/>
<dbReference type="OrthoDB" id="7028951at2"/>
<dbReference type="SMART" id="SM00850">
    <property type="entry name" value="LytTR"/>
    <property type="match status" value="1"/>
</dbReference>
<feature type="domain" description="HTH LytTR-type" evidence="2">
    <location>
        <begin position="165"/>
        <end position="254"/>
    </location>
</feature>
<dbReference type="InterPro" id="IPR007492">
    <property type="entry name" value="LytTR_DNA-bd_dom"/>
</dbReference>
<dbReference type="PROSITE" id="PS50930">
    <property type="entry name" value="HTH_LYTTR"/>
    <property type="match status" value="1"/>
</dbReference>
<reference evidence="3 4" key="1">
    <citation type="submission" date="2018-07" db="EMBL/GenBank/DDBJ databases">
        <title>Modular assembly of carbohydrate-degrading microbial communities in the ocean.</title>
        <authorList>
            <person name="Enke T.N."/>
            <person name="Datta M.S."/>
            <person name="Schwartzman J.A."/>
            <person name="Cermak N."/>
            <person name="Schmitz D.A."/>
            <person name="Barrere J."/>
            <person name="Cordero O.X."/>
        </authorList>
    </citation>
    <scope>NUCLEOTIDE SEQUENCE [LARGE SCALE GENOMIC DNA]</scope>
    <source>
        <strain evidence="3 4">C3M10</strain>
    </source>
</reference>
<sequence>MKHTFLTRTVREMQIWNWRDQAGAFGCAVFIFTILGPFETYSLPLIERLLYWSLCLTAGWVLMIAAMTLVLRHPDMDDWSGPLRVGLAVVIAVAPITLAVSAIEDWLRPRRDEIGLVWFLLNTMLVCGLIAGAMYFRVQDRLGRIDTKGGSPTAFFQRLPYELGNELISFTMRDHYVEVTTTKGKTLVLISLGDALEELGDYAGTQVHRSHWVAASASRGLERNDGKLFVKLSDGRRLPVSRTYAASARALPSTHV</sequence>
<keyword evidence="1" id="KW-0812">Transmembrane</keyword>
<evidence type="ECO:0000256" key="1">
    <source>
        <dbReference type="SAM" id="Phobius"/>
    </source>
</evidence>
<dbReference type="Proteomes" id="UP000252706">
    <property type="component" value="Unassembled WGS sequence"/>
</dbReference>
<dbReference type="Gene3D" id="2.40.50.1020">
    <property type="entry name" value="LytTr DNA-binding domain"/>
    <property type="match status" value="1"/>
</dbReference>
<comment type="caution">
    <text evidence="3">The sequence shown here is derived from an EMBL/GenBank/DDBJ whole genome shotgun (WGS) entry which is preliminary data.</text>
</comment>
<feature type="transmembrane region" description="Helical" evidence="1">
    <location>
        <begin position="50"/>
        <end position="71"/>
    </location>
</feature>
<feature type="transmembrane region" description="Helical" evidence="1">
    <location>
        <begin position="115"/>
        <end position="136"/>
    </location>
</feature>
<dbReference type="EMBL" id="QOCE01000040">
    <property type="protein sequence ID" value="RBW52430.1"/>
    <property type="molecule type" value="Genomic_DNA"/>
</dbReference>
<evidence type="ECO:0000313" key="3">
    <source>
        <dbReference type="EMBL" id="RBW52430.1"/>
    </source>
</evidence>
<dbReference type="GO" id="GO:0003677">
    <property type="term" value="F:DNA binding"/>
    <property type="evidence" value="ECO:0007669"/>
    <property type="project" value="InterPro"/>
</dbReference>
<feature type="transmembrane region" description="Helical" evidence="1">
    <location>
        <begin position="21"/>
        <end position="38"/>
    </location>
</feature>
<organism evidence="3 4">
    <name type="scientific">Phaeobacter gallaeciensis</name>
    <dbReference type="NCBI Taxonomy" id="60890"/>
    <lineage>
        <taxon>Bacteria</taxon>
        <taxon>Pseudomonadati</taxon>
        <taxon>Pseudomonadota</taxon>
        <taxon>Alphaproteobacteria</taxon>
        <taxon>Rhodobacterales</taxon>
        <taxon>Roseobacteraceae</taxon>
        <taxon>Phaeobacter</taxon>
    </lineage>
</organism>
<feature type="transmembrane region" description="Helical" evidence="1">
    <location>
        <begin position="83"/>
        <end position="103"/>
    </location>
</feature>